<evidence type="ECO:0000313" key="2">
    <source>
        <dbReference type="Proteomes" id="UP001595973"/>
    </source>
</evidence>
<name>A0ABV9KCG4_9RHOB</name>
<proteinExistence type="predicted"/>
<dbReference type="Proteomes" id="UP001595973">
    <property type="component" value="Unassembled WGS sequence"/>
</dbReference>
<dbReference type="PANTHER" id="PTHR10443">
    <property type="entry name" value="MICROSOMAL DIPEPTIDASE"/>
    <property type="match status" value="1"/>
</dbReference>
<organism evidence="1 2">
    <name type="scientific">Seohaeicola nanhaiensis</name>
    <dbReference type="NCBI Taxonomy" id="1387282"/>
    <lineage>
        <taxon>Bacteria</taxon>
        <taxon>Pseudomonadati</taxon>
        <taxon>Pseudomonadota</taxon>
        <taxon>Alphaproteobacteria</taxon>
        <taxon>Rhodobacterales</taxon>
        <taxon>Roseobacteraceae</taxon>
        <taxon>Seohaeicola</taxon>
    </lineage>
</organism>
<dbReference type="Pfam" id="PF01244">
    <property type="entry name" value="Peptidase_M19"/>
    <property type="match status" value="1"/>
</dbReference>
<dbReference type="EMBL" id="JBHSGI010000002">
    <property type="protein sequence ID" value="MFC4667762.1"/>
    <property type="molecule type" value="Genomic_DNA"/>
</dbReference>
<dbReference type="SUPFAM" id="SSF51556">
    <property type="entry name" value="Metallo-dependent hydrolases"/>
    <property type="match status" value="1"/>
</dbReference>
<protein>
    <submittedName>
        <fullName evidence="1">Dipeptidase</fullName>
    </submittedName>
</protein>
<accession>A0ABV9KCG4</accession>
<reference evidence="2" key="1">
    <citation type="journal article" date="2019" name="Int. J. Syst. Evol. Microbiol.">
        <title>The Global Catalogue of Microorganisms (GCM) 10K type strain sequencing project: providing services to taxonomists for standard genome sequencing and annotation.</title>
        <authorList>
            <consortium name="The Broad Institute Genomics Platform"/>
            <consortium name="The Broad Institute Genome Sequencing Center for Infectious Disease"/>
            <person name="Wu L."/>
            <person name="Ma J."/>
        </authorList>
    </citation>
    <scope>NUCLEOTIDE SEQUENCE [LARGE SCALE GENOMIC DNA]</scope>
    <source>
        <strain evidence="2">CGMCC 4.7283</strain>
    </source>
</reference>
<dbReference type="Gene3D" id="3.20.20.140">
    <property type="entry name" value="Metal-dependent hydrolases"/>
    <property type="match status" value="1"/>
</dbReference>
<comment type="caution">
    <text evidence="1">The sequence shown here is derived from an EMBL/GenBank/DDBJ whole genome shotgun (WGS) entry which is preliminary data.</text>
</comment>
<dbReference type="InterPro" id="IPR008257">
    <property type="entry name" value="Pept_M19"/>
</dbReference>
<gene>
    <name evidence="1" type="ORF">ACFO5X_04285</name>
</gene>
<dbReference type="PANTHER" id="PTHR10443:SF12">
    <property type="entry name" value="DIPEPTIDASE"/>
    <property type="match status" value="1"/>
</dbReference>
<dbReference type="RefSeq" id="WP_380715996.1">
    <property type="nucleotide sequence ID" value="NZ_JBHSGI010000002.1"/>
</dbReference>
<dbReference type="PROSITE" id="PS51365">
    <property type="entry name" value="RENAL_DIPEPTIDASE_2"/>
    <property type="match status" value="1"/>
</dbReference>
<dbReference type="InterPro" id="IPR032466">
    <property type="entry name" value="Metal_Hydrolase"/>
</dbReference>
<evidence type="ECO:0000313" key="1">
    <source>
        <dbReference type="EMBL" id="MFC4667762.1"/>
    </source>
</evidence>
<sequence length="325" mass="35790">MTLPAIIDALQCGTFDREVLKMLRDGGYRCVTPTLGFWEGTLESLDSLARWRDMERENAELIRIVRRADDIRACIADGKLGILLGYQNTNLLEDRIRYVELFADLGVRVLQLTYNNQNELGGSCYEKEDSGLTRFGREVVEEMARCGILADCSHTGDRTALDTIEHSPGPIAITHANPASIFPHARNRSDRVIKALAERGGVIGCAAYRNITPDWACATARGFADLIARTVDIAGVDHVGVGTDFSYKGDDAFRAWMRMGRWSRQLNYGAGSASAPGAVSKPDWLPSADRLSDLVPALGEVGFSEPEIAKIMGGNWLRLYEEVFG</sequence>
<keyword evidence="2" id="KW-1185">Reference proteome</keyword>